<dbReference type="InterPro" id="IPR014067">
    <property type="entry name" value="AioB/IdrB_ssu"/>
</dbReference>
<keyword evidence="1" id="KW-0001">2Fe-2S</keyword>
<dbReference type="SUPFAM" id="SSF50022">
    <property type="entry name" value="ISP domain"/>
    <property type="match status" value="1"/>
</dbReference>
<evidence type="ECO:0000313" key="8">
    <source>
        <dbReference type="Proteomes" id="UP000006176"/>
    </source>
</evidence>
<evidence type="ECO:0000256" key="1">
    <source>
        <dbReference type="ARBA" id="ARBA00022714"/>
    </source>
</evidence>
<dbReference type="PATRIC" id="fig|760154.4.peg.2410"/>
<evidence type="ECO:0000256" key="5">
    <source>
        <dbReference type="ARBA" id="ARBA00023157"/>
    </source>
</evidence>
<evidence type="ECO:0000256" key="2">
    <source>
        <dbReference type="ARBA" id="ARBA00022723"/>
    </source>
</evidence>
<dbReference type="KEGG" id="sba:Sulba_2413"/>
<accession>I3Y0F6</accession>
<dbReference type="InterPro" id="IPR036922">
    <property type="entry name" value="Rieske_2Fe-2S_sf"/>
</dbReference>
<dbReference type="PROSITE" id="PS51318">
    <property type="entry name" value="TAT"/>
    <property type="match status" value="1"/>
</dbReference>
<dbReference type="AlphaFoldDB" id="I3Y0F6"/>
<reference evidence="7 8" key="1">
    <citation type="submission" date="2012-06" db="EMBL/GenBank/DDBJ databases">
        <title>Complete sequence of Sulfurospirillum barnesii SES-3.</title>
        <authorList>
            <consortium name="US DOE Joint Genome Institute"/>
            <person name="Lucas S."/>
            <person name="Han J."/>
            <person name="Lapidus A."/>
            <person name="Cheng J.-F."/>
            <person name="Goodwin L."/>
            <person name="Pitluck S."/>
            <person name="Peters L."/>
            <person name="Ovchinnikova G."/>
            <person name="Lu M."/>
            <person name="Detter J.C."/>
            <person name="Han C."/>
            <person name="Tapia R."/>
            <person name="Land M."/>
            <person name="Hauser L."/>
            <person name="Kyrpides N."/>
            <person name="Ivanova N."/>
            <person name="Pagani I."/>
            <person name="Stolz J."/>
            <person name="Arkin A."/>
            <person name="Dehal P."/>
            <person name="Oremland R."/>
            <person name="Saltikov C."/>
            <person name="Basu P."/>
            <person name="Hollibaugh J."/>
            <person name="Newman D."/>
            <person name="Stolyar S."/>
            <person name="Hazen T."/>
            <person name="Woyke T."/>
        </authorList>
    </citation>
    <scope>NUCLEOTIDE SEQUENCE [LARGE SCALE GENOMIC DNA]</scope>
    <source>
        <strain evidence="8">ATCC 700032 / DSM 10660 / SES-3</strain>
    </source>
</reference>
<dbReference type="RefSeq" id="WP_014770543.1">
    <property type="nucleotide sequence ID" value="NC_018002.1"/>
</dbReference>
<sequence length="162" mass="17826">MVSLEKRHNRREFLKFSALSLGAVVATPSLMASNKTPFEMSVYGGYTKHKIGSLAQLKKAGELDFSYPDENALCKAVYVNNEVKAYSIICTHKGCPTVYNKEKALFECPCHFTKYDAKKEGQMIIGHATGALPRVLLEISGDDIFAIGMDGLIFGRINNNVG</sequence>
<dbReference type="PROSITE" id="PS51296">
    <property type="entry name" value="RIESKE"/>
    <property type="match status" value="1"/>
</dbReference>
<keyword evidence="8" id="KW-1185">Reference proteome</keyword>
<name>I3Y0F6_SULBS</name>
<dbReference type="InterPro" id="IPR017941">
    <property type="entry name" value="Rieske_2Fe-2S"/>
</dbReference>
<dbReference type="HOGENOM" id="CLU_055690_1_3_7"/>
<dbReference type="InterPro" id="IPR014349">
    <property type="entry name" value="Rieske_Fe-S_prot"/>
</dbReference>
<evidence type="ECO:0000313" key="7">
    <source>
        <dbReference type="EMBL" id="AFL69680.1"/>
    </source>
</evidence>
<dbReference type="eggNOG" id="COG0723">
    <property type="taxonomic scope" value="Bacteria"/>
</dbReference>
<dbReference type="InterPro" id="IPR006311">
    <property type="entry name" value="TAT_signal"/>
</dbReference>
<gene>
    <name evidence="7" type="ordered locus">Sulba_2413</name>
</gene>
<dbReference type="EMBL" id="CP003333">
    <property type="protein sequence ID" value="AFL69680.1"/>
    <property type="molecule type" value="Genomic_DNA"/>
</dbReference>
<dbReference type="NCBIfam" id="TIGR02694">
    <property type="entry name" value="arsenite_ox_S"/>
    <property type="match status" value="1"/>
</dbReference>
<keyword evidence="4" id="KW-0411">Iron-sulfur</keyword>
<evidence type="ECO:0000256" key="4">
    <source>
        <dbReference type="ARBA" id="ARBA00023014"/>
    </source>
</evidence>
<dbReference type="GO" id="GO:0051537">
    <property type="term" value="F:2 iron, 2 sulfur cluster binding"/>
    <property type="evidence" value="ECO:0007669"/>
    <property type="project" value="UniProtKB-KW"/>
</dbReference>
<dbReference type="GO" id="GO:0046872">
    <property type="term" value="F:metal ion binding"/>
    <property type="evidence" value="ECO:0007669"/>
    <property type="project" value="UniProtKB-KW"/>
</dbReference>
<evidence type="ECO:0000259" key="6">
    <source>
        <dbReference type="PROSITE" id="PS51296"/>
    </source>
</evidence>
<organism evidence="7 8">
    <name type="scientific">Sulfurospirillum barnesii (strain ATCC 700032 / DSM 10660 / SES-3)</name>
    <dbReference type="NCBI Taxonomy" id="760154"/>
    <lineage>
        <taxon>Bacteria</taxon>
        <taxon>Pseudomonadati</taxon>
        <taxon>Campylobacterota</taxon>
        <taxon>Epsilonproteobacteria</taxon>
        <taxon>Campylobacterales</taxon>
        <taxon>Sulfurospirillaceae</taxon>
        <taxon>Sulfurospirillum</taxon>
    </lineage>
</organism>
<dbReference type="Gene3D" id="2.102.10.10">
    <property type="entry name" value="Rieske [2Fe-2S] iron-sulphur domain"/>
    <property type="match status" value="1"/>
</dbReference>
<dbReference type="Proteomes" id="UP000006176">
    <property type="component" value="Chromosome"/>
</dbReference>
<dbReference type="STRING" id="760154.Sulba_2413"/>
<dbReference type="OrthoDB" id="9767869at2"/>
<feature type="domain" description="Rieske" evidence="6">
    <location>
        <begin position="80"/>
        <end position="146"/>
    </location>
</feature>
<keyword evidence="3" id="KW-0408">Iron</keyword>
<proteinExistence type="predicted"/>
<dbReference type="PANTHER" id="PTHR10134">
    <property type="entry name" value="CYTOCHROME B-C1 COMPLEX SUBUNIT RIESKE, MITOCHONDRIAL"/>
    <property type="match status" value="1"/>
</dbReference>
<keyword evidence="5" id="KW-1015">Disulfide bond</keyword>
<dbReference type="Pfam" id="PF00355">
    <property type="entry name" value="Rieske"/>
    <property type="match status" value="1"/>
</dbReference>
<protein>
    <submittedName>
        <fullName evidence="7">Arsenite oxidase, small subunit</fullName>
    </submittedName>
</protein>
<keyword evidence="2" id="KW-0479">Metal-binding</keyword>
<evidence type="ECO:0000256" key="3">
    <source>
        <dbReference type="ARBA" id="ARBA00023004"/>
    </source>
</evidence>